<gene>
    <name evidence="1" type="ORF">GGB84_002126</name>
</gene>
<name>A0A765T226_ECOLX</name>
<reference evidence="1" key="2">
    <citation type="submission" date="2020-02" db="EMBL/GenBank/DDBJ databases">
        <authorList>
            <consortium name="NCBI Pathogen Detection Project"/>
        </authorList>
    </citation>
    <scope>NUCLEOTIDE SEQUENCE</scope>
    <source>
        <strain evidence="1">1839</strain>
    </source>
</reference>
<protein>
    <submittedName>
        <fullName evidence="1">Uncharacterized protein</fullName>
    </submittedName>
</protein>
<accession>A0A765T226</accession>
<dbReference type="EMBL" id="DAAYTU010000010">
    <property type="protein sequence ID" value="HAG5770468.1"/>
    <property type="molecule type" value="Genomic_DNA"/>
</dbReference>
<reference evidence="1" key="1">
    <citation type="journal article" date="2018" name="Genome Biol.">
        <title>SKESA: strategic k-mer extension for scrupulous assemblies.</title>
        <authorList>
            <person name="Souvorov A."/>
            <person name="Agarwala R."/>
            <person name="Lipman D.J."/>
        </authorList>
    </citation>
    <scope>NUCLEOTIDE SEQUENCE [LARGE SCALE GENOMIC DNA]</scope>
    <source>
        <strain evidence="1">1839</strain>
    </source>
</reference>
<sequence>MLTINNCPPTSFPTEQGNVIKNLMEMKCQIEEAARKYSFCDAKIQEVISVIKRNNVLWMACKDKLEVRVIKSLNGNLSLHPIDEENERWSGQYHVYLTIKDDSGKRLVIDPYIGGPDSCAITSEEIWIDYHWKGDKERDFTLETIAPQSERYNSQGDYEPPFELEDFMYNSFLPEIYESHAYYFK</sequence>
<dbReference type="AlphaFoldDB" id="A0A765T226"/>
<proteinExistence type="predicted"/>
<evidence type="ECO:0000313" key="1">
    <source>
        <dbReference type="EMBL" id="HAG5770468.1"/>
    </source>
</evidence>
<comment type="caution">
    <text evidence="1">The sequence shown here is derived from an EMBL/GenBank/DDBJ whole genome shotgun (WGS) entry which is preliminary data.</text>
</comment>
<organism evidence="1">
    <name type="scientific">Escherichia coli</name>
    <dbReference type="NCBI Taxonomy" id="562"/>
    <lineage>
        <taxon>Bacteria</taxon>
        <taxon>Pseudomonadati</taxon>
        <taxon>Pseudomonadota</taxon>
        <taxon>Gammaproteobacteria</taxon>
        <taxon>Enterobacterales</taxon>
        <taxon>Enterobacteriaceae</taxon>
        <taxon>Escherichia</taxon>
    </lineage>
</organism>